<dbReference type="InterPro" id="IPR025421">
    <property type="entry name" value="DUF4148"/>
</dbReference>
<proteinExistence type="predicted"/>
<reference evidence="3 4" key="1">
    <citation type="submission" date="2016-10" db="EMBL/GenBank/DDBJ databases">
        <authorList>
            <person name="Varghese N."/>
            <person name="Submissions S."/>
        </authorList>
    </citation>
    <scope>NUCLEOTIDE SEQUENCE [LARGE SCALE GENOMIC DNA]</scope>
    <source>
        <strain evidence="3 4">LMG 22274</strain>
    </source>
</reference>
<feature type="region of interest" description="Disordered" evidence="1">
    <location>
        <begin position="64"/>
        <end position="87"/>
    </location>
</feature>
<feature type="signal peptide" evidence="2">
    <location>
        <begin position="1"/>
        <end position="22"/>
    </location>
</feature>
<sequence>MNMLNRVVVAALILAAPVASFAQQSQQPLTRAEVRASLIQAEKGGYGPLDWTDYPNGEMQAAQTPAVDTSGYGTVARGSSQSGDASQ</sequence>
<evidence type="ECO:0000313" key="3">
    <source>
        <dbReference type="EMBL" id="SEK07525.1"/>
    </source>
</evidence>
<feature type="compositionally biased region" description="Polar residues" evidence="1">
    <location>
        <begin position="77"/>
        <end position="87"/>
    </location>
</feature>
<evidence type="ECO:0000256" key="1">
    <source>
        <dbReference type="SAM" id="MobiDB-lite"/>
    </source>
</evidence>
<dbReference type="RefSeq" id="WP_074986052.1">
    <property type="nucleotide sequence ID" value="NZ_CADFGN010000014.1"/>
</dbReference>
<evidence type="ECO:0000256" key="2">
    <source>
        <dbReference type="SAM" id="SignalP"/>
    </source>
</evidence>
<dbReference type="EMBL" id="FNZM01000016">
    <property type="protein sequence ID" value="SEK07525.1"/>
    <property type="molecule type" value="Genomic_DNA"/>
</dbReference>
<evidence type="ECO:0008006" key="5">
    <source>
        <dbReference type="Google" id="ProtNLM"/>
    </source>
</evidence>
<name>A0AAQ1JWJ0_9BURK</name>
<evidence type="ECO:0000313" key="4">
    <source>
        <dbReference type="Proteomes" id="UP000183529"/>
    </source>
</evidence>
<protein>
    <recommendedName>
        <fullName evidence="5">DUF4148 domain-containing protein</fullName>
    </recommendedName>
</protein>
<organism evidence="3 4">
    <name type="scientific">Paraburkholderia tropica</name>
    <dbReference type="NCBI Taxonomy" id="92647"/>
    <lineage>
        <taxon>Bacteria</taxon>
        <taxon>Pseudomonadati</taxon>
        <taxon>Pseudomonadota</taxon>
        <taxon>Betaproteobacteria</taxon>
        <taxon>Burkholderiales</taxon>
        <taxon>Burkholderiaceae</taxon>
        <taxon>Paraburkholderia</taxon>
    </lineage>
</organism>
<feature type="chain" id="PRO_5042846076" description="DUF4148 domain-containing protein" evidence="2">
    <location>
        <begin position="23"/>
        <end position="87"/>
    </location>
</feature>
<dbReference type="GeneID" id="61306456"/>
<comment type="caution">
    <text evidence="3">The sequence shown here is derived from an EMBL/GenBank/DDBJ whole genome shotgun (WGS) entry which is preliminary data.</text>
</comment>
<keyword evidence="2" id="KW-0732">Signal</keyword>
<dbReference type="Proteomes" id="UP000183529">
    <property type="component" value="Unassembled WGS sequence"/>
</dbReference>
<dbReference type="Pfam" id="PF13663">
    <property type="entry name" value="DUF4148"/>
    <property type="match status" value="1"/>
</dbReference>
<gene>
    <name evidence="3" type="ORF">SAMN05216550_11610</name>
</gene>
<dbReference type="AlphaFoldDB" id="A0AAQ1JWJ0"/>
<accession>A0AAQ1JWJ0</accession>